<reference evidence="2" key="1">
    <citation type="journal article" date="2020" name="Stud. Mycol.">
        <title>101 Dothideomycetes genomes: a test case for predicting lifestyles and emergence of pathogens.</title>
        <authorList>
            <person name="Haridas S."/>
            <person name="Albert R."/>
            <person name="Binder M."/>
            <person name="Bloem J."/>
            <person name="Labutti K."/>
            <person name="Salamov A."/>
            <person name="Andreopoulos B."/>
            <person name="Baker S."/>
            <person name="Barry K."/>
            <person name="Bills G."/>
            <person name="Bluhm B."/>
            <person name="Cannon C."/>
            <person name="Castanera R."/>
            <person name="Culley D."/>
            <person name="Daum C."/>
            <person name="Ezra D."/>
            <person name="Gonzalez J."/>
            <person name="Henrissat B."/>
            <person name="Kuo A."/>
            <person name="Liang C."/>
            <person name="Lipzen A."/>
            <person name="Lutzoni F."/>
            <person name="Magnuson J."/>
            <person name="Mondo S."/>
            <person name="Nolan M."/>
            <person name="Ohm R."/>
            <person name="Pangilinan J."/>
            <person name="Park H.-J."/>
            <person name="Ramirez L."/>
            <person name="Alfaro M."/>
            <person name="Sun H."/>
            <person name="Tritt A."/>
            <person name="Yoshinaga Y."/>
            <person name="Zwiers L.-H."/>
            <person name="Turgeon B."/>
            <person name="Goodwin S."/>
            <person name="Spatafora J."/>
            <person name="Crous P."/>
            <person name="Grigoriev I."/>
        </authorList>
    </citation>
    <scope>NUCLEOTIDE SEQUENCE</scope>
    <source>
        <strain evidence="2">CBS 121167</strain>
    </source>
</reference>
<name>A0A6A6BII2_9PEZI</name>
<dbReference type="GeneID" id="54293025"/>
<accession>A0A6A6BII2</accession>
<dbReference type="AlphaFoldDB" id="A0A6A6BII2"/>
<sequence>MAAVSRSLPFLFVPRLVVNPTQSGLNPPHCRDKLPGTITSRPKRHPANLEIETRPPNIREEPSTPPLTRLRIILSSLILTDDDIDIE</sequence>
<protein>
    <submittedName>
        <fullName evidence="2">Uncharacterized protein</fullName>
    </submittedName>
</protein>
<dbReference type="Proteomes" id="UP000799438">
    <property type="component" value="Unassembled WGS sequence"/>
</dbReference>
<evidence type="ECO:0000256" key="1">
    <source>
        <dbReference type="SAM" id="MobiDB-lite"/>
    </source>
</evidence>
<feature type="region of interest" description="Disordered" evidence="1">
    <location>
        <begin position="21"/>
        <end position="45"/>
    </location>
</feature>
<evidence type="ECO:0000313" key="2">
    <source>
        <dbReference type="EMBL" id="KAF2143950.1"/>
    </source>
</evidence>
<keyword evidence="3" id="KW-1185">Reference proteome</keyword>
<gene>
    <name evidence="2" type="ORF">K452DRAFT_150517</name>
</gene>
<dbReference type="EMBL" id="ML995480">
    <property type="protein sequence ID" value="KAF2143950.1"/>
    <property type="molecule type" value="Genomic_DNA"/>
</dbReference>
<organism evidence="2 3">
    <name type="scientific">Aplosporella prunicola CBS 121167</name>
    <dbReference type="NCBI Taxonomy" id="1176127"/>
    <lineage>
        <taxon>Eukaryota</taxon>
        <taxon>Fungi</taxon>
        <taxon>Dikarya</taxon>
        <taxon>Ascomycota</taxon>
        <taxon>Pezizomycotina</taxon>
        <taxon>Dothideomycetes</taxon>
        <taxon>Dothideomycetes incertae sedis</taxon>
        <taxon>Botryosphaeriales</taxon>
        <taxon>Aplosporellaceae</taxon>
        <taxon>Aplosporella</taxon>
    </lineage>
</organism>
<proteinExistence type="predicted"/>
<evidence type="ECO:0000313" key="3">
    <source>
        <dbReference type="Proteomes" id="UP000799438"/>
    </source>
</evidence>
<dbReference type="RefSeq" id="XP_033399662.1">
    <property type="nucleotide sequence ID" value="XM_033535531.1"/>
</dbReference>